<feature type="compositionally biased region" description="Basic residues" evidence="2">
    <location>
        <begin position="8"/>
        <end position="23"/>
    </location>
</feature>
<keyword evidence="4" id="KW-1185">Reference proteome</keyword>
<feature type="compositionally biased region" description="Basic and acidic residues" evidence="2">
    <location>
        <begin position="408"/>
        <end position="422"/>
    </location>
</feature>
<evidence type="ECO:0000313" key="3">
    <source>
        <dbReference type="EMBL" id="QNP62084.1"/>
    </source>
</evidence>
<feature type="region of interest" description="Disordered" evidence="2">
    <location>
        <begin position="1"/>
        <end position="29"/>
    </location>
</feature>
<dbReference type="PRINTS" id="PR00469">
    <property type="entry name" value="PNDRDTASEII"/>
</dbReference>
<evidence type="ECO:0000313" key="4">
    <source>
        <dbReference type="Proteomes" id="UP000516230"/>
    </source>
</evidence>
<dbReference type="PANTHER" id="PTHR43539">
    <property type="entry name" value="FLAVIN-BINDING MONOOXYGENASE-LIKE PROTEIN (AFU_ORTHOLOGUE AFUA_4G09220)"/>
    <property type="match status" value="1"/>
</dbReference>
<feature type="compositionally biased region" description="Basic and acidic residues" evidence="2">
    <location>
        <begin position="387"/>
        <end position="397"/>
    </location>
</feature>
<dbReference type="InterPro" id="IPR050982">
    <property type="entry name" value="Auxin_biosynth/cation_transpt"/>
</dbReference>
<dbReference type="Proteomes" id="UP000516230">
    <property type="component" value="Chromosome"/>
</dbReference>
<dbReference type="PANTHER" id="PTHR43539:SF78">
    <property type="entry name" value="FLAVIN-CONTAINING MONOOXYGENASE"/>
    <property type="match status" value="1"/>
</dbReference>
<keyword evidence="1" id="KW-0560">Oxidoreductase</keyword>
<dbReference type="KEGG" id="sgj:IAG43_03515"/>
<dbReference type="GO" id="GO:0004497">
    <property type="term" value="F:monooxygenase activity"/>
    <property type="evidence" value="ECO:0007669"/>
    <property type="project" value="TreeGrafter"/>
</dbReference>
<protein>
    <submittedName>
        <fullName evidence="3">NAD(P)/FAD-dependent oxidoreductase</fullName>
    </submittedName>
</protein>
<dbReference type="SUPFAM" id="SSF51905">
    <property type="entry name" value="FAD/NAD(P)-binding domain"/>
    <property type="match status" value="2"/>
</dbReference>
<dbReference type="PRINTS" id="PR00368">
    <property type="entry name" value="FADPNR"/>
</dbReference>
<dbReference type="Gene3D" id="3.50.50.60">
    <property type="entry name" value="FAD/NAD(P)-binding domain"/>
    <property type="match status" value="1"/>
</dbReference>
<dbReference type="InterPro" id="IPR036188">
    <property type="entry name" value="FAD/NAD-bd_sf"/>
</dbReference>
<feature type="region of interest" description="Disordered" evidence="2">
    <location>
        <begin position="387"/>
        <end position="445"/>
    </location>
</feature>
<dbReference type="GO" id="GO:0050660">
    <property type="term" value="F:flavin adenine dinucleotide binding"/>
    <property type="evidence" value="ECO:0007669"/>
    <property type="project" value="TreeGrafter"/>
</dbReference>
<dbReference type="Pfam" id="PF13738">
    <property type="entry name" value="Pyr_redox_3"/>
    <property type="match status" value="1"/>
</dbReference>
<dbReference type="AlphaFoldDB" id="A0A7H0HNG8"/>
<gene>
    <name evidence="3" type="ORF">IAG43_03515</name>
</gene>
<evidence type="ECO:0000256" key="2">
    <source>
        <dbReference type="SAM" id="MobiDB-lite"/>
    </source>
</evidence>
<reference evidence="3 4" key="1">
    <citation type="submission" date="2020-08" db="EMBL/GenBank/DDBJ databases">
        <title>A novel species.</title>
        <authorList>
            <person name="Gao J."/>
        </authorList>
    </citation>
    <scope>NUCLEOTIDE SEQUENCE [LARGE SCALE GENOMIC DNA]</scope>
    <source>
        <strain evidence="3 4">CRPJ-33</strain>
    </source>
</reference>
<proteinExistence type="predicted"/>
<name>A0A7H0HNG8_9ACTN</name>
<evidence type="ECO:0000256" key="1">
    <source>
        <dbReference type="ARBA" id="ARBA00023002"/>
    </source>
</evidence>
<dbReference type="EMBL" id="CP060825">
    <property type="protein sequence ID" value="QNP62084.1"/>
    <property type="molecule type" value="Genomic_DNA"/>
</dbReference>
<sequence length="445" mass="47404">MLPILPRRAPRRRPRRPRGKIRRPSGVGRSVNDFGARNVDVVVVGAGQAGLSAAYHLRRAGLVPGRDFVVLDHAPRPGGAWQFRWPSLTYGKVHGMHALPGMELTGADGDRPSSEVIGEYFAAYEERFGLGVRRPVGVRAVREGDGGRLAVETSDGVWSARALVNATGTWDRPFWPRYPGQETFRGRQLHTAGYPGPEPFAGQRVVVVGGGASGTQHLMEIAEVAAATTWVTRRPPVFREGPFDEEAGRAAVALVEERVRRGLPPRSVVSVTGLPLNDAIRAARENGVLDRLPMFDRITPRGVAWDDGRTVEADVILWATGFRAAVDHLSPLRLREPGGGIRLEGTRAARDERVHLVGYGPSASTIGANRAGRAAVREIVALLRRGAADGESGRAADGESSPGSESSRAPDGESSRAADGESGRATSSGAADSLSGRRVPAPVVG</sequence>
<organism evidence="3 4">
    <name type="scientific">Streptomyces genisteinicus</name>
    <dbReference type="NCBI Taxonomy" id="2768068"/>
    <lineage>
        <taxon>Bacteria</taxon>
        <taxon>Bacillati</taxon>
        <taxon>Actinomycetota</taxon>
        <taxon>Actinomycetes</taxon>
        <taxon>Kitasatosporales</taxon>
        <taxon>Streptomycetaceae</taxon>
        <taxon>Streptomyces</taxon>
    </lineage>
</organism>
<accession>A0A7H0HNG8</accession>